<keyword evidence="2" id="KW-1185">Reference proteome</keyword>
<dbReference type="PANTHER" id="PTHR30283">
    <property type="entry name" value="PEROXIDE STRESS RESPONSE PROTEIN YAAA"/>
    <property type="match status" value="1"/>
</dbReference>
<dbReference type="Pfam" id="PF03883">
    <property type="entry name" value="H2O2_YaaD"/>
    <property type="match status" value="1"/>
</dbReference>
<gene>
    <name evidence="1" type="ORF">FHX48_001591</name>
</gene>
<dbReference type="InterPro" id="IPR005583">
    <property type="entry name" value="YaaA"/>
</dbReference>
<protein>
    <recommendedName>
        <fullName evidence="3">Peroxide stress protein YaaA</fullName>
    </recommendedName>
</protein>
<evidence type="ECO:0000313" key="2">
    <source>
        <dbReference type="Proteomes" id="UP000526083"/>
    </source>
</evidence>
<accession>A0A7W3JP99</accession>
<evidence type="ECO:0000313" key="1">
    <source>
        <dbReference type="EMBL" id="MBA8816518.1"/>
    </source>
</evidence>
<dbReference type="PANTHER" id="PTHR30283:SF4">
    <property type="entry name" value="PEROXIDE STRESS RESISTANCE PROTEIN YAAA"/>
    <property type="match status" value="1"/>
</dbReference>
<dbReference type="GO" id="GO:0005829">
    <property type="term" value="C:cytosol"/>
    <property type="evidence" value="ECO:0007669"/>
    <property type="project" value="TreeGrafter"/>
</dbReference>
<name>A0A7W3JP99_9MICO</name>
<dbReference type="GO" id="GO:0033194">
    <property type="term" value="P:response to hydroperoxide"/>
    <property type="evidence" value="ECO:0007669"/>
    <property type="project" value="TreeGrafter"/>
</dbReference>
<sequence>MIILPPSETKRPGGVAEPLTLDSLAFAELTRARRDVLAALVTLSAHPEDAARILKLSDRQRGEISVNAEIYASPTMPAIDRYTGVLYDVLAAHDLDENARGWLGDNVVIHTAPLGLVGALDPIPAYRLGASASLPGLPSLRKTWASAVSGALVAAEPEFILDLRSQAYVSLGPAPLSVSSAYVRVVATAEDGAVRALNHFNKHSKGAFVRALAVAQPALLSLDSLAGWAASVGFDLRDNGSGSWDLVAV</sequence>
<proteinExistence type="predicted"/>
<evidence type="ECO:0008006" key="3">
    <source>
        <dbReference type="Google" id="ProtNLM"/>
    </source>
</evidence>
<dbReference type="AlphaFoldDB" id="A0A7W3JP99"/>
<dbReference type="EMBL" id="JACGWY010000002">
    <property type="protein sequence ID" value="MBA8816518.1"/>
    <property type="molecule type" value="Genomic_DNA"/>
</dbReference>
<dbReference type="Proteomes" id="UP000526083">
    <property type="component" value="Unassembled WGS sequence"/>
</dbReference>
<comment type="caution">
    <text evidence="1">The sequence shown here is derived from an EMBL/GenBank/DDBJ whole genome shotgun (WGS) entry which is preliminary data.</text>
</comment>
<organism evidence="1 2">
    <name type="scientific">Microbacterium halimionae</name>
    <dbReference type="NCBI Taxonomy" id="1526413"/>
    <lineage>
        <taxon>Bacteria</taxon>
        <taxon>Bacillati</taxon>
        <taxon>Actinomycetota</taxon>
        <taxon>Actinomycetes</taxon>
        <taxon>Micrococcales</taxon>
        <taxon>Microbacteriaceae</taxon>
        <taxon>Microbacterium</taxon>
    </lineage>
</organism>
<dbReference type="RefSeq" id="WP_167047337.1">
    <property type="nucleotide sequence ID" value="NZ_JAAOZB010000001.1"/>
</dbReference>
<reference evidence="1 2" key="1">
    <citation type="submission" date="2020-07" db="EMBL/GenBank/DDBJ databases">
        <title>Sequencing the genomes of 1000 actinobacteria strains.</title>
        <authorList>
            <person name="Klenk H.-P."/>
        </authorList>
    </citation>
    <scope>NUCLEOTIDE SEQUENCE [LARGE SCALE GENOMIC DNA]</scope>
    <source>
        <strain evidence="1 2">DSM 27576</strain>
    </source>
</reference>